<dbReference type="Proteomes" id="UP001222118">
    <property type="component" value="Chromosome"/>
</dbReference>
<organism evidence="12 13">
    <name type="scientific">Devosia rhodophyticola</name>
    <dbReference type="NCBI Taxonomy" id="3026423"/>
    <lineage>
        <taxon>Bacteria</taxon>
        <taxon>Pseudomonadati</taxon>
        <taxon>Pseudomonadota</taxon>
        <taxon>Alphaproteobacteria</taxon>
        <taxon>Hyphomicrobiales</taxon>
        <taxon>Devosiaceae</taxon>
        <taxon>Devosia</taxon>
    </lineage>
</organism>
<evidence type="ECO:0000313" key="12">
    <source>
        <dbReference type="EMBL" id="WDR05680.1"/>
    </source>
</evidence>
<evidence type="ECO:0000256" key="2">
    <source>
        <dbReference type="ARBA" id="ARBA00022801"/>
    </source>
</evidence>
<dbReference type="InterPro" id="IPR014014">
    <property type="entry name" value="RNA_helicase_DEAD_Q_motif"/>
</dbReference>
<feature type="region of interest" description="Disordered" evidence="8">
    <location>
        <begin position="381"/>
        <end position="470"/>
    </location>
</feature>
<evidence type="ECO:0000259" key="9">
    <source>
        <dbReference type="PROSITE" id="PS51192"/>
    </source>
</evidence>
<dbReference type="InterPro" id="IPR001650">
    <property type="entry name" value="Helicase_C-like"/>
</dbReference>
<dbReference type="EMBL" id="CP118247">
    <property type="protein sequence ID" value="WDR05680.1"/>
    <property type="molecule type" value="Genomic_DNA"/>
</dbReference>
<keyword evidence="4 7" id="KW-0067">ATP-binding</keyword>
<dbReference type="RefSeq" id="WP_282211198.1">
    <property type="nucleotide sequence ID" value="NZ_CP118247.1"/>
</dbReference>
<evidence type="ECO:0000256" key="8">
    <source>
        <dbReference type="SAM" id="MobiDB-lite"/>
    </source>
</evidence>
<accession>A0ABY7YXD5</accession>
<comment type="similarity">
    <text evidence="5 7">Belongs to the DEAD box helicase family.</text>
</comment>
<dbReference type="PANTHER" id="PTHR47959:SF13">
    <property type="entry name" value="ATP-DEPENDENT RNA HELICASE RHLE"/>
    <property type="match status" value="1"/>
</dbReference>
<feature type="domain" description="Helicase ATP-binding" evidence="9">
    <location>
        <begin position="40"/>
        <end position="213"/>
    </location>
</feature>
<dbReference type="PROSITE" id="PS00039">
    <property type="entry name" value="DEAD_ATP_HELICASE"/>
    <property type="match status" value="1"/>
</dbReference>
<dbReference type="InterPro" id="IPR000629">
    <property type="entry name" value="RNA-helicase_DEAD-box_CS"/>
</dbReference>
<dbReference type="CDD" id="cd18787">
    <property type="entry name" value="SF2_C_DEAD"/>
    <property type="match status" value="1"/>
</dbReference>
<dbReference type="PROSITE" id="PS51192">
    <property type="entry name" value="HELICASE_ATP_BIND_1"/>
    <property type="match status" value="1"/>
</dbReference>
<keyword evidence="13" id="KW-1185">Reference proteome</keyword>
<feature type="short sequence motif" description="Q motif" evidence="6">
    <location>
        <begin position="9"/>
        <end position="37"/>
    </location>
</feature>
<dbReference type="Pfam" id="PF00271">
    <property type="entry name" value="Helicase_C"/>
    <property type="match status" value="1"/>
</dbReference>
<name>A0ABY7YXD5_9HYPH</name>
<evidence type="ECO:0000259" key="11">
    <source>
        <dbReference type="PROSITE" id="PS51195"/>
    </source>
</evidence>
<dbReference type="PANTHER" id="PTHR47959">
    <property type="entry name" value="ATP-DEPENDENT RNA HELICASE RHLE-RELATED"/>
    <property type="match status" value="1"/>
</dbReference>
<evidence type="ECO:0000256" key="6">
    <source>
        <dbReference type="PROSITE-ProRule" id="PRU00552"/>
    </source>
</evidence>
<evidence type="ECO:0000256" key="5">
    <source>
        <dbReference type="ARBA" id="ARBA00038437"/>
    </source>
</evidence>
<dbReference type="PROSITE" id="PS51194">
    <property type="entry name" value="HELICASE_CTER"/>
    <property type="match status" value="1"/>
</dbReference>
<evidence type="ECO:0000256" key="3">
    <source>
        <dbReference type="ARBA" id="ARBA00022806"/>
    </source>
</evidence>
<dbReference type="PROSITE" id="PS51195">
    <property type="entry name" value="Q_MOTIF"/>
    <property type="match status" value="1"/>
</dbReference>
<gene>
    <name evidence="12" type="ORF">PSQ90_15695</name>
</gene>
<feature type="domain" description="DEAD-box RNA helicase Q" evidence="11">
    <location>
        <begin position="9"/>
        <end position="37"/>
    </location>
</feature>
<dbReference type="CDD" id="cd00268">
    <property type="entry name" value="DEADc"/>
    <property type="match status" value="1"/>
</dbReference>
<dbReference type="SMART" id="SM00490">
    <property type="entry name" value="HELICc"/>
    <property type="match status" value="1"/>
</dbReference>
<keyword evidence="2 7" id="KW-0378">Hydrolase</keyword>
<proteinExistence type="inferred from homology"/>
<evidence type="ECO:0000256" key="1">
    <source>
        <dbReference type="ARBA" id="ARBA00022741"/>
    </source>
</evidence>
<evidence type="ECO:0000256" key="4">
    <source>
        <dbReference type="ARBA" id="ARBA00022840"/>
    </source>
</evidence>
<dbReference type="InterPro" id="IPR011545">
    <property type="entry name" value="DEAD/DEAH_box_helicase_dom"/>
</dbReference>
<keyword evidence="1 7" id="KW-0547">Nucleotide-binding</keyword>
<dbReference type="InterPro" id="IPR014001">
    <property type="entry name" value="Helicase_ATP-bd"/>
</dbReference>
<dbReference type="InterPro" id="IPR044742">
    <property type="entry name" value="DEAD/DEAH_RhlB"/>
</dbReference>
<evidence type="ECO:0000259" key="10">
    <source>
        <dbReference type="PROSITE" id="PS51194"/>
    </source>
</evidence>
<dbReference type="SUPFAM" id="SSF52540">
    <property type="entry name" value="P-loop containing nucleoside triphosphate hydrolases"/>
    <property type="match status" value="1"/>
</dbReference>
<dbReference type="Gene3D" id="3.40.50.300">
    <property type="entry name" value="P-loop containing nucleotide triphosphate hydrolases"/>
    <property type="match status" value="2"/>
</dbReference>
<sequence length="534" mass="58091">MSGLLDLTDDFTGLGLSQKVTDAVAAAGYTKPTDIQAQAIPHVLQKQDIIGIAQTGTGKTASFVLPMLTLLESGRARARMPRTLILEPTRELAAQVHENFEKYGINHRLSVALLIGGVSFEEQNKKLDRGADVLIATPGRMLDQFERGRILLNGVDLLVIDEADRMLDMGFVPDIERICSLLPARRQTLFFSATMPPEIEKLTKKFLRDPVRIQVARQNSTAENIDQKLVRVGSKPDQKREALRQQIRAADGLTNAIVFCNRKRDVAMVAKSLSRHGFDAGELHGDMDQKRRTETLDAFRGDRLTILVASDVAARGLDIPAVSHVYNFDVPVHAEDYVHRIGRTGRAGRSGVATTLVAPADGKHLDSIIKLIQRDIPYAENDEPTAPAERSAEAPLPKRPSPRVGGAAQPVAAASQIPVRMLANRPRPSRPSSQGIPKPALQRTPKPSPLPGHVHPDASSQSGPKRKATTTATHLAMTAQFRPFCSAPAPGAIDLLVNSVGDSNRRSFASNLIVRVFHVDDSITIAGCCLTHFC</sequence>
<keyword evidence="3 7" id="KW-0347">Helicase</keyword>
<dbReference type="GO" id="GO:0004386">
    <property type="term" value="F:helicase activity"/>
    <property type="evidence" value="ECO:0007669"/>
    <property type="project" value="UniProtKB-KW"/>
</dbReference>
<evidence type="ECO:0000313" key="13">
    <source>
        <dbReference type="Proteomes" id="UP001222118"/>
    </source>
</evidence>
<dbReference type="InterPro" id="IPR050079">
    <property type="entry name" value="DEAD_box_RNA_helicase"/>
</dbReference>
<dbReference type="SMART" id="SM00487">
    <property type="entry name" value="DEXDc"/>
    <property type="match status" value="1"/>
</dbReference>
<evidence type="ECO:0000256" key="7">
    <source>
        <dbReference type="RuleBase" id="RU000492"/>
    </source>
</evidence>
<reference evidence="12 13" key="1">
    <citation type="submission" date="2023-02" db="EMBL/GenBank/DDBJ databases">
        <title>Devosia chondri sp. nov., isolated from the phycosphere of marine algae.</title>
        <authorList>
            <person name="Kim J.M."/>
            <person name="Lee J.K."/>
            <person name="Choi B.J."/>
            <person name="Bayburt H."/>
            <person name="Jeon C.O."/>
        </authorList>
    </citation>
    <scope>NUCLEOTIDE SEQUENCE [LARGE SCALE GENOMIC DNA]</scope>
    <source>
        <strain evidence="12 13">G2-5</strain>
    </source>
</reference>
<protein>
    <submittedName>
        <fullName evidence="12">DEAD/DEAH box helicase</fullName>
    </submittedName>
</protein>
<dbReference type="InterPro" id="IPR027417">
    <property type="entry name" value="P-loop_NTPase"/>
</dbReference>
<dbReference type="Pfam" id="PF00270">
    <property type="entry name" value="DEAD"/>
    <property type="match status" value="1"/>
</dbReference>
<feature type="domain" description="Helicase C-terminal" evidence="10">
    <location>
        <begin position="242"/>
        <end position="393"/>
    </location>
</feature>